<feature type="compositionally biased region" description="Basic and acidic residues" evidence="1">
    <location>
        <begin position="211"/>
        <end position="248"/>
    </location>
</feature>
<dbReference type="AlphaFoldDB" id="A0A812P1M9"/>
<accession>A0A812P1M9</accession>
<evidence type="ECO:0000313" key="2">
    <source>
        <dbReference type="EMBL" id="CAE7313565.1"/>
    </source>
</evidence>
<gene>
    <name evidence="2" type="primary">PSR1</name>
    <name evidence="2" type="ORF">SNAT2548_LOCUS16458</name>
</gene>
<reference evidence="2" key="1">
    <citation type="submission" date="2021-02" db="EMBL/GenBank/DDBJ databases">
        <authorList>
            <person name="Dougan E. K."/>
            <person name="Rhodes N."/>
            <person name="Thang M."/>
            <person name="Chan C."/>
        </authorList>
    </citation>
    <scope>NUCLEOTIDE SEQUENCE</scope>
</reference>
<sequence length="248" mass="28140">MTAALEPLRSTSFGEAKLAVAEQLCATELEAQTWRLRCFQAEAQLRLHRLHRRGEQHPRWPQNAAEQQQLLNSHASLKALDFTAIVQETLRDLVLSRTAAGHLQDLLEQTSHEVAELEEEAATKRARATSLSDGASAEDSAFAARERELEEEKETARSLAEKLRARSVLENDLAEQVALGQDQVERLQRQIQAFLPSQQQMQQEARQAQQESDKARSLAQRRREAVAKLEEEVRSPRDDMHEHAMLLL</sequence>
<name>A0A812P1M9_9DINO</name>
<feature type="region of interest" description="Disordered" evidence="1">
    <location>
        <begin position="121"/>
        <end position="141"/>
    </location>
</feature>
<evidence type="ECO:0000256" key="1">
    <source>
        <dbReference type="SAM" id="MobiDB-lite"/>
    </source>
</evidence>
<feature type="region of interest" description="Disordered" evidence="1">
    <location>
        <begin position="205"/>
        <end position="248"/>
    </location>
</feature>
<evidence type="ECO:0000313" key="3">
    <source>
        <dbReference type="Proteomes" id="UP000604046"/>
    </source>
</evidence>
<organism evidence="2 3">
    <name type="scientific">Symbiodinium natans</name>
    <dbReference type="NCBI Taxonomy" id="878477"/>
    <lineage>
        <taxon>Eukaryota</taxon>
        <taxon>Sar</taxon>
        <taxon>Alveolata</taxon>
        <taxon>Dinophyceae</taxon>
        <taxon>Suessiales</taxon>
        <taxon>Symbiodiniaceae</taxon>
        <taxon>Symbiodinium</taxon>
    </lineage>
</organism>
<dbReference type="Proteomes" id="UP000604046">
    <property type="component" value="Unassembled WGS sequence"/>
</dbReference>
<comment type="caution">
    <text evidence="2">The sequence shown here is derived from an EMBL/GenBank/DDBJ whole genome shotgun (WGS) entry which is preliminary data.</text>
</comment>
<protein>
    <submittedName>
        <fullName evidence="2">PSR1 protein</fullName>
    </submittedName>
</protein>
<keyword evidence="3" id="KW-1185">Reference proteome</keyword>
<dbReference type="EMBL" id="CAJNDS010002081">
    <property type="protein sequence ID" value="CAE7313565.1"/>
    <property type="molecule type" value="Genomic_DNA"/>
</dbReference>
<proteinExistence type="predicted"/>